<keyword evidence="3" id="KW-0645">Protease</keyword>
<comment type="similarity">
    <text evidence="1">Belongs to the peptidase S10 family.</text>
</comment>
<gene>
    <name evidence="6" type="ORF">BU23DRAFT_647875</name>
</gene>
<dbReference type="EMBL" id="ML976659">
    <property type="protein sequence ID" value="KAF1979075.1"/>
    <property type="molecule type" value="Genomic_DNA"/>
</dbReference>
<name>A0A6A5VQ47_9PLEO</name>
<evidence type="ECO:0000256" key="1">
    <source>
        <dbReference type="ARBA" id="ARBA00009431"/>
    </source>
</evidence>
<dbReference type="SUPFAM" id="SSF53474">
    <property type="entry name" value="alpha/beta-Hydrolases"/>
    <property type="match status" value="1"/>
</dbReference>
<evidence type="ECO:0000256" key="4">
    <source>
        <dbReference type="ARBA" id="ARBA00022801"/>
    </source>
</evidence>
<evidence type="ECO:0000256" key="2">
    <source>
        <dbReference type="ARBA" id="ARBA00022645"/>
    </source>
</evidence>
<keyword evidence="2" id="KW-0121">Carboxypeptidase</keyword>
<evidence type="ECO:0000256" key="3">
    <source>
        <dbReference type="ARBA" id="ARBA00022670"/>
    </source>
</evidence>
<sequence length="347" mass="38089">MYCAKNGNTVVRNPFSFNENAHMLYVDQPNQVGFSYEEIVDGVFDALGGGSGAISTTDLETSLTKIKGKFPSHDLGATVGTSTMAAKNMWYFLQVFFTDFGVPYGETLASYTIRTNQTFPVQPGAILRRITVPSLYNKTTYDAVVATATAPNGCLDQVRQCRAAKALDDPSDEGLDPRVGEICYYATLTCQNDVLLPYFTEPKNPRSGYDIGLPQAQPWPPKYAASYLNNPRIRASLGIPGGLNYLLFATVVNNAFIMTDDPVRDGRADLTYLLNAGTRVAMIYGDGDWQCNWLGAENLTLSLPWTPTSCRRFNSSGYVELNLNSYNTGAATAVTRQHILLSFTRGF</sequence>
<keyword evidence="5" id="KW-0325">Glycoprotein</keyword>
<proteinExistence type="inferred from homology"/>
<dbReference type="InterPro" id="IPR001563">
    <property type="entry name" value="Peptidase_S10"/>
</dbReference>
<accession>A0A6A5VQ47</accession>
<evidence type="ECO:0000256" key="5">
    <source>
        <dbReference type="ARBA" id="ARBA00023180"/>
    </source>
</evidence>
<dbReference type="Gene3D" id="1.10.287.410">
    <property type="match status" value="1"/>
</dbReference>
<organism evidence="6 7">
    <name type="scientific">Bimuria novae-zelandiae CBS 107.79</name>
    <dbReference type="NCBI Taxonomy" id="1447943"/>
    <lineage>
        <taxon>Eukaryota</taxon>
        <taxon>Fungi</taxon>
        <taxon>Dikarya</taxon>
        <taxon>Ascomycota</taxon>
        <taxon>Pezizomycotina</taxon>
        <taxon>Dothideomycetes</taxon>
        <taxon>Pleosporomycetidae</taxon>
        <taxon>Pleosporales</taxon>
        <taxon>Massarineae</taxon>
        <taxon>Didymosphaeriaceae</taxon>
        <taxon>Bimuria</taxon>
    </lineage>
</organism>
<evidence type="ECO:0000313" key="7">
    <source>
        <dbReference type="Proteomes" id="UP000800036"/>
    </source>
</evidence>
<dbReference type="GO" id="GO:0006508">
    <property type="term" value="P:proteolysis"/>
    <property type="evidence" value="ECO:0007669"/>
    <property type="project" value="UniProtKB-KW"/>
</dbReference>
<evidence type="ECO:0000313" key="6">
    <source>
        <dbReference type="EMBL" id="KAF1979075.1"/>
    </source>
</evidence>
<dbReference type="Pfam" id="PF00450">
    <property type="entry name" value="Peptidase_S10"/>
    <property type="match status" value="2"/>
</dbReference>
<dbReference type="AlphaFoldDB" id="A0A6A5VQ47"/>
<dbReference type="OrthoDB" id="443318at2759"/>
<dbReference type="Gene3D" id="3.40.50.1820">
    <property type="entry name" value="alpha/beta hydrolase"/>
    <property type="match status" value="2"/>
</dbReference>
<keyword evidence="4 6" id="KW-0378">Hydrolase</keyword>
<reference evidence="6" key="1">
    <citation type="journal article" date="2020" name="Stud. Mycol.">
        <title>101 Dothideomycetes genomes: a test case for predicting lifestyles and emergence of pathogens.</title>
        <authorList>
            <person name="Haridas S."/>
            <person name="Albert R."/>
            <person name="Binder M."/>
            <person name="Bloem J."/>
            <person name="Labutti K."/>
            <person name="Salamov A."/>
            <person name="Andreopoulos B."/>
            <person name="Baker S."/>
            <person name="Barry K."/>
            <person name="Bills G."/>
            <person name="Bluhm B."/>
            <person name="Cannon C."/>
            <person name="Castanera R."/>
            <person name="Culley D."/>
            <person name="Daum C."/>
            <person name="Ezra D."/>
            <person name="Gonzalez J."/>
            <person name="Henrissat B."/>
            <person name="Kuo A."/>
            <person name="Liang C."/>
            <person name="Lipzen A."/>
            <person name="Lutzoni F."/>
            <person name="Magnuson J."/>
            <person name="Mondo S."/>
            <person name="Nolan M."/>
            <person name="Ohm R."/>
            <person name="Pangilinan J."/>
            <person name="Park H.-J."/>
            <person name="Ramirez L."/>
            <person name="Alfaro M."/>
            <person name="Sun H."/>
            <person name="Tritt A."/>
            <person name="Yoshinaga Y."/>
            <person name="Zwiers L.-H."/>
            <person name="Turgeon B."/>
            <person name="Goodwin S."/>
            <person name="Spatafora J."/>
            <person name="Crous P."/>
            <person name="Grigoriev I."/>
        </authorList>
    </citation>
    <scope>NUCLEOTIDE SEQUENCE</scope>
    <source>
        <strain evidence="6">CBS 107.79</strain>
    </source>
</reference>
<protein>
    <submittedName>
        <fullName evidence="6">Alpha/beta-hydrolase</fullName>
    </submittedName>
</protein>
<dbReference type="InterPro" id="IPR029058">
    <property type="entry name" value="AB_hydrolase_fold"/>
</dbReference>
<dbReference type="Proteomes" id="UP000800036">
    <property type="component" value="Unassembled WGS sequence"/>
</dbReference>
<dbReference type="GO" id="GO:0004185">
    <property type="term" value="F:serine-type carboxypeptidase activity"/>
    <property type="evidence" value="ECO:0007669"/>
    <property type="project" value="InterPro"/>
</dbReference>
<keyword evidence="7" id="KW-1185">Reference proteome</keyword>